<feature type="binding site" evidence="5">
    <location>
        <position position="143"/>
    </location>
    <ligand>
        <name>N(2)-acetyl-L-ornithine</name>
        <dbReference type="ChEBI" id="CHEBI:57805"/>
    </ligand>
</feature>
<dbReference type="GO" id="GO:0006526">
    <property type="term" value="P:L-arginine biosynthetic process"/>
    <property type="evidence" value="ECO:0007669"/>
    <property type="project" value="UniProtKB-UniRule"/>
</dbReference>
<dbReference type="FunFam" id="3.40.640.10:FF:000004">
    <property type="entry name" value="Acetylornithine aminotransferase"/>
    <property type="match status" value="1"/>
</dbReference>
<dbReference type="NCBIfam" id="NF002325">
    <property type="entry name" value="PRK01278.1"/>
    <property type="match status" value="1"/>
</dbReference>
<reference evidence="6 7" key="1">
    <citation type="submission" date="2010-08" db="EMBL/GenBank/DDBJ databases">
        <authorList>
            <person name="Weinstock G."/>
            <person name="Sodergren E."/>
            <person name="Clifton S."/>
            <person name="Fulton L."/>
            <person name="Fulton B."/>
            <person name="Courtney L."/>
            <person name="Fronick C."/>
            <person name="Harrison M."/>
            <person name="Strong C."/>
            <person name="Farmer C."/>
            <person name="Delahaunty K."/>
            <person name="Markovic C."/>
            <person name="Hall O."/>
            <person name="Minx P."/>
            <person name="Tomlinson C."/>
            <person name="Mitreva M."/>
            <person name="Hou S."/>
            <person name="Chen J."/>
            <person name="Wollam A."/>
            <person name="Pepin K.H."/>
            <person name="Johnson M."/>
            <person name="Bhonagiri V."/>
            <person name="Zhang X."/>
            <person name="Suruliraj S."/>
            <person name="Warren W."/>
            <person name="Chinwalla A."/>
            <person name="Mardis E.R."/>
            <person name="Wilson R.K."/>
        </authorList>
    </citation>
    <scope>NUCLEOTIDE SEQUENCE [LARGE SCALE GENOMIC DNA]</scope>
    <source>
        <strain evidence="6 7">F0399</strain>
    </source>
</reference>
<comment type="pathway">
    <text evidence="5">Amino-acid biosynthesis; L-arginine biosynthesis; N(2)-acetyl-L-ornithine from L-glutamate: step 4/4.</text>
</comment>
<comment type="subcellular location">
    <subcellularLocation>
        <location evidence="5">Cytoplasm</location>
    </subcellularLocation>
</comment>
<feature type="modified residue" description="N6-(pyridoxal phosphate)lysine" evidence="5">
    <location>
        <position position="254"/>
    </location>
</feature>
<feature type="binding site" evidence="5">
    <location>
        <position position="140"/>
    </location>
    <ligand>
        <name>pyridoxal 5'-phosphate</name>
        <dbReference type="ChEBI" id="CHEBI:597326"/>
    </ligand>
</feature>
<evidence type="ECO:0000256" key="3">
    <source>
        <dbReference type="ARBA" id="ARBA00022679"/>
    </source>
</evidence>
<evidence type="ECO:0000313" key="6">
    <source>
        <dbReference type="EMBL" id="EFW30407.1"/>
    </source>
</evidence>
<comment type="catalytic activity">
    <reaction evidence="5">
        <text>N(2)-acetyl-L-ornithine + 2-oxoglutarate = N-acetyl-L-glutamate 5-semialdehyde + L-glutamate</text>
        <dbReference type="Rhea" id="RHEA:18049"/>
        <dbReference type="ChEBI" id="CHEBI:16810"/>
        <dbReference type="ChEBI" id="CHEBI:29123"/>
        <dbReference type="ChEBI" id="CHEBI:29985"/>
        <dbReference type="ChEBI" id="CHEBI:57805"/>
        <dbReference type="EC" id="2.6.1.11"/>
    </reaction>
</comment>
<keyword evidence="4 5" id="KW-0663">Pyridoxal phosphate</keyword>
<dbReference type="Gene3D" id="3.40.640.10">
    <property type="entry name" value="Type I PLP-dependent aspartate aminotransferase-like (Major domain)"/>
    <property type="match status" value="1"/>
</dbReference>
<dbReference type="HOGENOM" id="CLU_016922_10_1_9"/>
<evidence type="ECO:0000313" key="7">
    <source>
        <dbReference type="Proteomes" id="UP000004633"/>
    </source>
</evidence>
<name>E7MZ93_9FIRM</name>
<dbReference type="InterPro" id="IPR015422">
    <property type="entry name" value="PyrdxlP-dep_Trfase_small"/>
</dbReference>
<comment type="caution">
    <text evidence="6">The sequence shown here is derived from an EMBL/GenBank/DDBJ whole genome shotgun (WGS) entry which is preliminary data.</text>
</comment>
<evidence type="ECO:0000256" key="2">
    <source>
        <dbReference type="ARBA" id="ARBA00022605"/>
    </source>
</evidence>
<dbReference type="GO" id="GO:0005737">
    <property type="term" value="C:cytoplasm"/>
    <property type="evidence" value="ECO:0007669"/>
    <property type="project" value="UniProtKB-SubCell"/>
</dbReference>
<feature type="binding site" evidence="5">
    <location>
        <position position="283"/>
    </location>
    <ligand>
        <name>pyridoxal 5'-phosphate</name>
        <dbReference type="ChEBI" id="CHEBI:597326"/>
    </ligand>
</feature>
<sequence length="407" mass="43732">MNQTYESEIIEKDQASYLPVFSRCPIVLDHGEGVYVCDVKGRRYLDALGGIAVNVLGHNDPALVGAVAAQAGRLIHVSNLYYTAAQAEAADRLSRLTNGGKVFFGNSGAEANEGAIKAARKYGHTISADKVQIVTARCSFHGRTLATLTATGQEKFHKGFEPLPQGFDYVDFNDIHALESTISEKTAAVMLEPIQGEGGVRMPAEGYLRRVRELCDAYGALLIFDEIQTGIGRTGKFYAYEQYGVTPDIVTLAKGLAGGVPIGAFVVTEKVAQVFHPGDHGSTFGGNPLACAAANVVLGTVAQEAFLSHVREVGAYFKQELTALKEKYSDHVRYVRGMGLMLGMEMHSADAAAEIVRMALARGVIMNCTAGSVLRFVPPLIFTKRDADEVVRVLDACILDICHQGGL</sequence>
<dbReference type="PANTHER" id="PTHR11986:SF79">
    <property type="entry name" value="ACETYLORNITHINE AMINOTRANSFERASE, MITOCHONDRIAL"/>
    <property type="match status" value="1"/>
</dbReference>
<keyword evidence="5" id="KW-0055">Arginine biosynthesis</keyword>
<comment type="subunit">
    <text evidence="5">Homodimer.</text>
</comment>
<keyword evidence="3 5" id="KW-0808">Transferase</keyword>
<dbReference type="EMBL" id="AECV01000001">
    <property type="protein sequence ID" value="EFW30407.1"/>
    <property type="molecule type" value="Genomic_DNA"/>
</dbReference>
<dbReference type="GO" id="GO:0003992">
    <property type="term" value="F:N2-acetyl-L-ornithine:2-oxoglutarate 5-aminotransferase activity"/>
    <property type="evidence" value="ECO:0007669"/>
    <property type="project" value="UniProtKB-UniRule"/>
</dbReference>
<dbReference type="InterPro" id="IPR005814">
    <property type="entry name" value="Aminotrans_3"/>
</dbReference>
<feature type="binding site" evidence="5">
    <location>
        <begin position="108"/>
        <end position="109"/>
    </location>
    <ligand>
        <name>pyridoxal 5'-phosphate</name>
        <dbReference type="ChEBI" id="CHEBI:597326"/>
    </ligand>
</feature>
<keyword evidence="2 5" id="KW-0028">Amino-acid biosynthesis</keyword>
<feature type="binding site" evidence="5">
    <location>
        <position position="282"/>
    </location>
    <ligand>
        <name>N(2)-acetyl-L-ornithine</name>
        <dbReference type="ChEBI" id="CHEBI:57805"/>
    </ligand>
</feature>
<dbReference type="InterPro" id="IPR050103">
    <property type="entry name" value="Class-III_PLP-dep_AT"/>
</dbReference>
<dbReference type="GO" id="GO:0042802">
    <property type="term" value="F:identical protein binding"/>
    <property type="evidence" value="ECO:0007669"/>
    <property type="project" value="TreeGrafter"/>
</dbReference>
<dbReference type="PROSITE" id="PS00600">
    <property type="entry name" value="AA_TRANSFER_CLASS_3"/>
    <property type="match status" value="1"/>
</dbReference>
<keyword evidence="5" id="KW-0963">Cytoplasm</keyword>
<dbReference type="UniPathway" id="UPA00068">
    <property type="reaction ID" value="UER00109"/>
</dbReference>
<comment type="cofactor">
    <cofactor evidence="5">
        <name>pyridoxal 5'-phosphate</name>
        <dbReference type="ChEBI" id="CHEBI:597326"/>
    </cofactor>
    <text evidence="5">Binds 1 pyridoxal phosphate per subunit.</text>
</comment>
<dbReference type="Proteomes" id="UP000004633">
    <property type="component" value="Unassembled WGS sequence"/>
</dbReference>
<dbReference type="HAMAP" id="MF_01107">
    <property type="entry name" value="ArgD_aminotrans_3"/>
    <property type="match status" value="1"/>
</dbReference>
<evidence type="ECO:0000256" key="4">
    <source>
        <dbReference type="ARBA" id="ARBA00022898"/>
    </source>
</evidence>
<dbReference type="InterPro" id="IPR049704">
    <property type="entry name" value="Aminotrans_3_PPA_site"/>
</dbReference>
<keyword evidence="7" id="KW-1185">Reference proteome</keyword>
<dbReference type="Gene3D" id="3.90.1150.10">
    <property type="entry name" value="Aspartate Aminotransferase, domain 1"/>
    <property type="match status" value="1"/>
</dbReference>
<dbReference type="AlphaFoldDB" id="E7MZ93"/>
<dbReference type="InterPro" id="IPR015421">
    <property type="entry name" value="PyrdxlP-dep_Trfase_major"/>
</dbReference>
<dbReference type="CDD" id="cd00610">
    <property type="entry name" value="OAT_like"/>
    <property type="match status" value="1"/>
</dbReference>
<dbReference type="EC" id="2.6.1.11" evidence="5"/>
<dbReference type="InterPro" id="IPR004636">
    <property type="entry name" value="AcOrn/SuccOrn_fam"/>
</dbReference>
<dbReference type="NCBIfam" id="TIGR00707">
    <property type="entry name" value="argD"/>
    <property type="match status" value="1"/>
</dbReference>
<comment type="similarity">
    <text evidence="5">Belongs to the class-III pyridoxal-phosphate-dependent aminotransferase family. ArgD subfamily.</text>
</comment>
<dbReference type="GO" id="GO:0030170">
    <property type="term" value="F:pyridoxal phosphate binding"/>
    <property type="evidence" value="ECO:0007669"/>
    <property type="project" value="InterPro"/>
</dbReference>
<dbReference type="PIRSF" id="PIRSF000521">
    <property type="entry name" value="Transaminase_4ab_Lys_Orn"/>
    <property type="match status" value="1"/>
</dbReference>
<keyword evidence="1 5" id="KW-0032">Aminotransferase</keyword>
<dbReference type="NCBIfam" id="NF002874">
    <property type="entry name" value="PRK03244.1"/>
    <property type="match status" value="1"/>
</dbReference>
<feature type="binding site" evidence="5">
    <location>
        <begin position="225"/>
        <end position="228"/>
    </location>
    <ligand>
        <name>pyridoxal 5'-phosphate</name>
        <dbReference type="ChEBI" id="CHEBI:597326"/>
    </ligand>
</feature>
<evidence type="ECO:0000256" key="1">
    <source>
        <dbReference type="ARBA" id="ARBA00022576"/>
    </source>
</evidence>
<dbReference type="PANTHER" id="PTHR11986">
    <property type="entry name" value="AMINOTRANSFERASE CLASS III"/>
    <property type="match status" value="1"/>
</dbReference>
<dbReference type="RefSeq" id="WP_009348645.1">
    <property type="nucleotide sequence ID" value="NZ_GL638127.1"/>
</dbReference>
<gene>
    <name evidence="5 6" type="primary">argD</name>
    <name evidence="6" type="ORF">HMPREF9555_00033</name>
</gene>
<dbReference type="Pfam" id="PF00202">
    <property type="entry name" value="Aminotran_3"/>
    <property type="match status" value="1"/>
</dbReference>
<proteinExistence type="inferred from homology"/>
<comment type="miscellaneous">
    <text evidence="5">May also have succinyldiaminopimelate aminotransferase activity, thus carrying out the corresponding step in lysine biosynthesis.</text>
</comment>
<dbReference type="SUPFAM" id="SSF53383">
    <property type="entry name" value="PLP-dependent transferases"/>
    <property type="match status" value="1"/>
</dbReference>
<dbReference type="STRING" id="749551.HMPREF9555_00033"/>
<dbReference type="InterPro" id="IPR015424">
    <property type="entry name" value="PyrdxlP-dep_Trfase"/>
</dbReference>
<accession>E7MZ93</accession>
<evidence type="ECO:0000256" key="5">
    <source>
        <dbReference type="HAMAP-Rule" id="MF_01107"/>
    </source>
</evidence>
<organism evidence="6 7">
    <name type="scientific">Selenomonas artemidis F0399</name>
    <dbReference type="NCBI Taxonomy" id="749551"/>
    <lineage>
        <taxon>Bacteria</taxon>
        <taxon>Bacillati</taxon>
        <taxon>Bacillota</taxon>
        <taxon>Negativicutes</taxon>
        <taxon>Selenomonadales</taxon>
        <taxon>Selenomonadaceae</taxon>
        <taxon>Selenomonas</taxon>
    </lineage>
</organism>
<protein>
    <recommendedName>
        <fullName evidence="5">Acetylornithine aminotransferase</fullName>
        <shortName evidence="5">ACOAT</shortName>
        <ecNumber evidence="5">2.6.1.11</ecNumber>
    </recommendedName>
</protein>